<dbReference type="RefSeq" id="WP_072863205.1">
    <property type="nucleotide sequence ID" value="NZ_FQUX01000005.1"/>
</dbReference>
<evidence type="ECO:0000313" key="4">
    <source>
        <dbReference type="Proteomes" id="UP000184406"/>
    </source>
</evidence>
<dbReference type="InterPro" id="IPR046525">
    <property type="entry name" value="DUF6702"/>
</dbReference>
<keyword evidence="1" id="KW-0472">Membrane</keyword>
<dbReference type="Pfam" id="PF20420">
    <property type="entry name" value="DUF6702"/>
    <property type="match status" value="1"/>
</dbReference>
<feature type="signal peptide" evidence="2">
    <location>
        <begin position="1"/>
        <end position="19"/>
    </location>
</feature>
<proteinExistence type="predicted"/>
<gene>
    <name evidence="3" type="ORF">SAMN03080594_105274</name>
</gene>
<evidence type="ECO:0000256" key="2">
    <source>
        <dbReference type="SAM" id="SignalP"/>
    </source>
</evidence>
<reference evidence="4" key="1">
    <citation type="submission" date="2016-11" db="EMBL/GenBank/DDBJ databases">
        <authorList>
            <person name="Varghese N."/>
            <person name="Submissions S."/>
        </authorList>
    </citation>
    <scope>NUCLEOTIDE SEQUENCE [LARGE SCALE GENOMIC DNA]</scope>
    <source>
        <strain evidence="4">DSM 17539</strain>
    </source>
</reference>
<feature type="transmembrane region" description="Helical" evidence="1">
    <location>
        <begin position="181"/>
        <end position="205"/>
    </location>
</feature>
<dbReference type="OrthoDB" id="1177179at2"/>
<keyword evidence="2" id="KW-0732">Signal</keyword>
<feature type="chain" id="PRO_5013019485" evidence="2">
    <location>
        <begin position="20"/>
        <end position="220"/>
    </location>
</feature>
<dbReference type="EMBL" id="FQUX01000005">
    <property type="protein sequence ID" value="SHF60412.1"/>
    <property type="molecule type" value="Genomic_DNA"/>
</dbReference>
<accession>A0A1M5D0S9</accession>
<dbReference type="AlphaFoldDB" id="A0A1M5D0S9"/>
<name>A0A1M5D0S9_9FLAO</name>
<evidence type="ECO:0000256" key="1">
    <source>
        <dbReference type="SAM" id="Phobius"/>
    </source>
</evidence>
<sequence length="220" mass="24114">MKKYMLLLVALGFSMASFAHNPNVSTTMLVEKGNNSWVLQISASLAAFQQEVRTHFAETPYQTPEEFQQMVLEHIKNNLHISVNGGEDIAFGNGAVKLGHETMVVFEVYEIPEDINSVVVINTAFKDIHQNQSALILLKEGYNKERFVLNNANDHTLSLAVDGNQFVEVGKNEASFFSTGIGVIVLGVAAILVVGLTVLGVGHLFNKSNKSKEVPLTVVR</sequence>
<keyword evidence="1" id="KW-0812">Transmembrane</keyword>
<dbReference type="Proteomes" id="UP000184406">
    <property type="component" value="Unassembled WGS sequence"/>
</dbReference>
<protein>
    <submittedName>
        <fullName evidence="3">Uncharacterized protein</fullName>
    </submittedName>
</protein>
<evidence type="ECO:0000313" key="3">
    <source>
        <dbReference type="EMBL" id="SHF60412.1"/>
    </source>
</evidence>
<organism evidence="3 4">
    <name type="scientific">Arenibacter palladensis</name>
    <dbReference type="NCBI Taxonomy" id="237373"/>
    <lineage>
        <taxon>Bacteria</taxon>
        <taxon>Pseudomonadati</taxon>
        <taxon>Bacteroidota</taxon>
        <taxon>Flavobacteriia</taxon>
        <taxon>Flavobacteriales</taxon>
        <taxon>Flavobacteriaceae</taxon>
        <taxon>Arenibacter</taxon>
    </lineage>
</organism>
<keyword evidence="4" id="KW-1185">Reference proteome</keyword>
<keyword evidence="1" id="KW-1133">Transmembrane helix</keyword>